<sequence>MKPVAIFLYELSGKSADTFAAAGWDCFCIDIQHPGNRTEGNIHFVRADARRWKPTRDMVERCRFFSAFPPCDDLATSGARWFKGKGLHALADAIELFAIAAEWAEFFEVPYLIENPRSTISTYWRKPDHCFDPCDYSQLAPSEHYTKKTCLWTGGGFVMPPKAPLPGPAQENVIRDMQGKGRARANARSVTPIGFMRATFEANFGQMTKAVAA</sequence>
<reference evidence="2" key="1">
    <citation type="submission" date="2017-01" db="EMBL/GenBank/DDBJ databases">
        <authorList>
            <person name="Varghese N."/>
            <person name="Submissions S."/>
        </authorList>
    </citation>
    <scope>NUCLEOTIDE SEQUENCE [LARGE SCALE GENOMIC DNA]</scope>
    <source>
        <strain evidence="2">DSM 18714</strain>
    </source>
</reference>
<dbReference type="AlphaFoldDB" id="A0A1N7K6E0"/>
<evidence type="ECO:0000313" key="1">
    <source>
        <dbReference type="EMBL" id="SIS57163.1"/>
    </source>
</evidence>
<dbReference type="STRING" id="407234.SAMN05421795_101653"/>
<protein>
    <recommendedName>
        <fullName evidence="3">DNA (Cytosine-5)-methyltransferase 1</fullName>
    </recommendedName>
</protein>
<evidence type="ECO:0008006" key="3">
    <source>
        <dbReference type="Google" id="ProtNLM"/>
    </source>
</evidence>
<accession>A0A1N7K6E0</accession>
<dbReference type="EMBL" id="FTOM01000001">
    <property type="protein sequence ID" value="SIS57163.1"/>
    <property type="molecule type" value="Genomic_DNA"/>
</dbReference>
<gene>
    <name evidence="1" type="ORF">SAMN05421795_101653</name>
</gene>
<dbReference type="RefSeq" id="WP_076363442.1">
    <property type="nucleotide sequence ID" value="NZ_FTOM01000001.1"/>
</dbReference>
<dbReference type="OrthoDB" id="9134166at2"/>
<name>A0A1N7K6E0_9RHOB</name>
<keyword evidence="2" id="KW-1185">Reference proteome</keyword>
<organism evidence="1 2">
    <name type="scientific">Phaeovulum vinaykumarii</name>
    <dbReference type="NCBI Taxonomy" id="407234"/>
    <lineage>
        <taxon>Bacteria</taxon>
        <taxon>Pseudomonadati</taxon>
        <taxon>Pseudomonadota</taxon>
        <taxon>Alphaproteobacteria</taxon>
        <taxon>Rhodobacterales</taxon>
        <taxon>Paracoccaceae</taxon>
        <taxon>Phaeovulum</taxon>
    </lineage>
</organism>
<proteinExistence type="predicted"/>
<evidence type="ECO:0000313" key="2">
    <source>
        <dbReference type="Proteomes" id="UP000186098"/>
    </source>
</evidence>
<dbReference type="Proteomes" id="UP000186098">
    <property type="component" value="Unassembled WGS sequence"/>
</dbReference>